<keyword evidence="3 5" id="KW-0808">Transferase</keyword>
<keyword evidence="3 5" id="KW-0418">Kinase</keyword>
<dbReference type="InterPro" id="IPR001977">
    <property type="entry name" value="Depp_CoAkinase"/>
</dbReference>
<dbReference type="Proteomes" id="UP001442364">
    <property type="component" value="Unassembled WGS sequence"/>
</dbReference>
<proteinExistence type="inferred from homology"/>
<evidence type="ECO:0000313" key="5">
    <source>
        <dbReference type="EMBL" id="MEQ2378661.1"/>
    </source>
</evidence>
<dbReference type="HAMAP" id="MF_00376">
    <property type="entry name" value="Dephospho_CoA_kinase"/>
    <property type="match status" value="1"/>
</dbReference>
<sequence length="196" mass="22239">MKTIGITGGVGAGKSAVLEYLADNYNCDIIMTDDVAKGLYTKGSKTYEMMIALIGEDIVDETGEIDKKKLADIIFSNANKRMAVNSIVHPAVKQEVITRITNNKIAGRLDYTFVESALLLTEHYDVFCDEVWYIDTSEDIRRQRLKESRGYSDEKIDNILKSQQALENIKDKCSYCIDNNKDLEYTFRQIQNILLS</sequence>
<gene>
    <name evidence="3 5" type="primary">coaE</name>
    <name evidence="5" type="ORF">WMO14_02000</name>
</gene>
<protein>
    <recommendedName>
        <fullName evidence="3 4">Dephospho-CoA kinase</fullName>
        <ecNumber evidence="3 4">2.7.1.24</ecNumber>
    </recommendedName>
    <alternativeName>
        <fullName evidence="3">Dephosphocoenzyme A kinase</fullName>
    </alternativeName>
</protein>
<evidence type="ECO:0000256" key="1">
    <source>
        <dbReference type="ARBA" id="ARBA00022741"/>
    </source>
</evidence>
<keyword evidence="1 3" id="KW-0547">Nucleotide-binding</keyword>
<dbReference type="GO" id="GO:0004140">
    <property type="term" value="F:dephospho-CoA kinase activity"/>
    <property type="evidence" value="ECO:0007669"/>
    <property type="project" value="UniProtKB-EC"/>
</dbReference>
<evidence type="ECO:0000256" key="3">
    <source>
        <dbReference type="HAMAP-Rule" id="MF_00376"/>
    </source>
</evidence>
<comment type="pathway">
    <text evidence="3">Cofactor biosynthesis; coenzyme A biosynthesis; CoA from (R)-pantothenate: step 5/5.</text>
</comment>
<comment type="caution">
    <text evidence="5">The sequence shown here is derived from an EMBL/GenBank/DDBJ whole genome shotgun (WGS) entry which is preliminary data.</text>
</comment>
<dbReference type="Gene3D" id="3.40.50.300">
    <property type="entry name" value="P-loop containing nucleotide triphosphate hydrolases"/>
    <property type="match status" value="1"/>
</dbReference>
<keyword evidence="3" id="KW-0963">Cytoplasm</keyword>
<keyword evidence="6" id="KW-1185">Reference proteome</keyword>
<evidence type="ECO:0000256" key="4">
    <source>
        <dbReference type="NCBIfam" id="TIGR00152"/>
    </source>
</evidence>
<dbReference type="RefSeq" id="WP_349153180.1">
    <property type="nucleotide sequence ID" value="NZ_DAWDIQ010000016.1"/>
</dbReference>
<dbReference type="NCBIfam" id="TIGR00152">
    <property type="entry name" value="dephospho-CoA kinase"/>
    <property type="match status" value="1"/>
</dbReference>
<evidence type="ECO:0000313" key="6">
    <source>
        <dbReference type="Proteomes" id="UP001442364"/>
    </source>
</evidence>
<comment type="catalytic activity">
    <reaction evidence="3">
        <text>3'-dephospho-CoA + ATP = ADP + CoA + H(+)</text>
        <dbReference type="Rhea" id="RHEA:18245"/>
        <dbReference type="ChEBI" id="CHEBI:15378"/>
        <dbReference type="ChEBI" id="CHEBI:30616"/>
        <dbReference type="ChEBI" id="CHEBI:57287"/>
        <dbReference type="ChEBI" id="CHEBI:57328"/>
        <dbReference type="ChEBI" id="CHEBI:456216"/>
        <dbReference type="EC" id="2.7.1.24"/>
    </reaction>
</comment>
<feature type="binding site" evidence="3">
    <location>
        <begin position="11"/>
        <end position="16"/>
    </location>
    <ligand>
        <name>ATP</name>
        <dbReference type="ChEBI" id="CHEBI:30616"/>
    </ligand>
</feature>
<reference evidence="5 6" key="1">
    <citation type="submission" date="2024-03" db="EMBL/GenBank/DDBJ databases">
        <title>Human intestinal bacterial collection.</title>
        <authorList>
            <person name="Pauvert C."/>
            <person name="Hitch T.C.A."/>
            <person name="Clavel T."/>
        </authorList>
    </citation>
    <scope>NUCLEOTIDE SEQUENCE [LARGE SCALE GENOMIC DNA]</scope>
    <source>
        <strain evidence="5 6">CLA-AA-H255</strain>
    </source>
</reference>
<comment type="subcellular location">
    <subcellularLocation>
        <location evidence="3">Cytoplasm</location>
    </subcellularLocation>
</comment>
<accession>A0ABV1BSC8</accession>
<dbReference type="InterPro" id="IPR027417">
    <property type="entry name" value="P-loop_NTPase"/>
</dbReference>
<evidence type="ECO:0000256" key="2">
    <source>
        <dbReference type="ARBA" id="ARBA00022840"/>
    </source>
</evidence>
<dbReference type="SUPFAM" id="SSF52540">
    <property type="entry name" value="P-loop containing nucleoside triphosphate hydrolases"/>
    <property type="match status" value="1"/>
</dbReference>
<organism evidence="5 6">
    <name type="scientific">[Lactobacillus] rogosae</name>
    <dbReference type="NCBI Taxonomy" id="706562"/>
    <lineage>
        <taxon>Bacteria</taxon>
        <taxon>Bacillati</taxon>
        <taxon>Bacillota</taxon>
        <taxon>Clostridia</taxon>
        <taxon>Lachnospirales</taxon>
        <taxon>Lachnospiraceae</taxon>
        <taxon>Lachnospira</taxon>
    </lineage>
</organism>
<name>A0ABV1BSC8_9FIRM</name>
<comment type="function">
    <text evidence="3">Catalyzes the phosphorylation of the 3'-hydroxyl group of dephosphocoenzyme A to form coenzyme A.</text>
</comment>
<keyword evidence="3" id="KW-0173">Coenzyme A biosynthesis</keyword>
<comment type="similarity">
    <text evidence="3">Belongs to the CoaE family.</text>
</comment>
<dbReference type="PROSITE" id="PS51219">
    <property type="entry name" value="DPCK"/>
    <property type="match status" value="1"/>
</dbReference>
<dbReference type="PANTHER" id="PTHR10695:SF46">
    <property type="entry name" value="BIFUNCTIONAL COENZYME A SYNTHASE-RELATED"/>
    <property type="match status" value="1"/>
</dbReference>
<dbReference type="CDD" id="cd02022">
    <property type="entry name" value="DPCK"/>
    <property type="match status" value="1"/>
</dbReference>
<keyword evidence="2 3" id="KW-0067">ATP-binding</keyword>
<dbReference type="EMBL" id="JBBMER010000001">
    <property type="protein sequence ID" value="MEQ2378661.1"/>
    <property type="molecule type" value="Genomic_DNA"/>
</dbReference>
<dbReference type="Pfam" id="PF01121">
    <property type="entry name" value="CoaE"/>
    <property type="match status" value="1"/>
</dbReference>
<dbReference type="EC" id="2.7.1.24" evidence="3 4"/>
<dbReference type="PANTHER" id="PTHR10695">
    <property type="entry name" value="DEPHOSPHO-COA KINASE-RELATED"/>
    <property type="match status" value="1"/>
</dbReference>